<dbReference type="HOGENOM" id="CLU_120866_1_0_9"/>
<dbReference type="NCBIfam" id="NF045597">
    <property type="entry name" value="TudS_rel_CD3072"/>
    <property type="match status" value="1"/>
</dbReference>
<evidence type="ECO:0000313" key="1">
    <source>
        <dbReference type="EMBL" id="KIS23430.1"/>
    </source>
</evidence>
<dbReference type="AlphaFoldDB" id="A0A0D1BSZ2"/>
<organism evidence="1 2">
    <name type="scientific">Clostridium botulinum B2 450</name>
    <dbReference type="NCBI Taxonomy" id="1379739"/>
    <lineage>
        <taxon>Bacteria</taxon>
        <taxon>Bacillati</taxon>
        <taxon>Bacillota</taxon>
        <taxon>Clostridia</taxon>
        <taxon>Eubacteriales</taxon>
        <taxon>Clostridiaceae</taxon>
        <taxon>Clostridium</taxon>
    </lineage>
</organism>
<dbReference type="RefSeq" id="WP_043031829.1">
    <property type="nucleotide sequence ID" value="NZ_JXSU01000007.1"/>
</dbReference>
<reference evidence="1 2" key="1">
    <citation type="submission" date="2014-06" db="EMBL/GenBank/DDBJ databases">
        <title>Genome characterization of distinct group I Clostridium botulinum lineages.</title>
        <authorList>
            <person name="Giordani F."/>
            <person name="Anselmo A."/>
            <person name="Fillo S."/>
            <person name="Palozzi A.M."/>
            <person name="Fortunato A."/>
            <person name="Gentile B."/>
            <person name="Ciammaruconi A."/>
            <person name="Anniballi F."/>
            <person name="De Medici D."/>
            <person name="Lista F."/>
        </authorList>
    </citation>
    <scope>NUCLEOTIDE SEQUENCE [LARGE SCALE GENOMIC DNA]</scope>
    <source>
        <strain evidence="1 2">B2 450</strain>
    </source>
</reference>
<dbReference type="OrthoDB" id="5420310at2"/>
<accession>A0A0D1BSZ2</accession>
<dbReference type="Proteomes" id="UP000032250">
    <property type="component" value="Unassembled WGS sequence"/>
</dbReference>
<protein>
    <submittedName>
        <fullName evidence="1">Uncharacterized protein</fullName>
    </submittedName>
</protein>
<name>A0A0D1BSZ2_CLOBO</name>
<comment type="caution">
    <text evidence="1">The sequence shown here is derived from an EMBL/GenBank/DDBJ whole genome shotgun (WGS) entry which is preliminary data.</text>
</comment>
<evidence type="ECO:0000313" key="2">
    <source>
        <dbReference type="Proteomes" id="UP000032250"/>
    </source>
</evidence>
<dbReference type="PATRIC" id="fig|1379739.3.peg.1828"/>
<gene>
    <name evidence="1" type="ORF">N495_07440</name>
</gene>
<proteinExistence type="predicted"/>
<dbReference type="EMBL" id="JXSU01000007">
    <property type="protein sequence ID" value="KIS23430.1"/>
    <property type="molecule type" value="Genomic_DNA"/>
</dbReference>
<sequence>MKRSKKIVLLGHCILNVNSKVEGLAQYENNSLELLEYLIENKFGVIQLPCPEAGFYGMRRWGHVKEQFDTPYYREYSRKIFYPILQQVEDYINNGYEIKCIIGIDGSPSCGVSFTCSSKEWKGDFINKEETLKKIDNIKYCNEKGIFMEEIDKMLKEKDINIPIISINEVEKISLEKIKNFL</sequence>
<dbReference type="InterPro" id="IPR054648">
    <property type="entry name" value="TudS-rel"/>
</dbReference>